<dbReference type="KEGG" id="dti:Desti_0496"/>
<name>I4C0Y8_DESTA</name>
<dbReference type="EMBL" id="CP003360">
    <property type="protein sequence ID" value="AFM23229.1"/>
    <property type="molecule type" value="Genomic_DNA"/>
</dbReference>
<evidence type="ECO:0000313" key="1">
    <source>
        <dbReference type="EMBL" id="AFM23229.1"/>
    </source>
</evidence>
<keyword evidence="2" id="KW-1185">Reference proteome</keyword>
<accession>I4C0Y8</accession>
<evidence type="ECO:0000313" key="2">
    <source>
        <dbReference type="Proteomes" id="UP000006055"/>
    </source>
</evidence>
<dbReference type="HOGENOM" id="CLU_2154321_0_0_7"/>
<proteinExistence type="predicted"/>
<dbReference type="STRING" id="706587.Desti_0496"/>
<dbReference type="Proteomes" id="UP000006055">
    <property type="component" value="Chromosome"/>
</dbReference>
<protein>
    <submittedName>
        <fullName evidence="1">Uncharacterized protein</fullName>
    </submittedName>
</protein>
<dbReference type="RefSeq" id="WP_014808388.1">
    <property type="nucleotide sequence ID" value="NC_018025.1"/>
</dbReference>
<gene>
    <name evidence="1" type="ordered locus">Desti_0496</name>
</gene>
<dbReference type="OrthoDB" id="15023at2"/>
<dbReference type="AlphaFoldDB" id="I4C0Y8"/>
<reference evidence="2" key="1">
    <citation type="submission" date="2012-06" db="EMBL/GenBank/DDBJ databases">
        <title>Complete sequence of chromosome of Desulfomonile tiedjei DSM 6799.</title>
        <authorList>
            <person name="Lucas S."/>
            <person name="Copeland A."/>
            <person name="Lapidus A."/>
            <person name="Glavina del Rio T."/>
            <person name="Dalin E."/>
            <person name="Tice H."/>
            <person name="Bruce D."/>
            <person name="Goodwin L."/>
            <person name="Pitluck S."/>
            <person name="Peters L."/>
            <person name="Ovchinnikova G."/>
            <person name="Zeytun A."/>
            <person name="Lu M."/>
            <person name="Kyrpides N."/>
            <person name="Mavromatis K."/>
            <person name="Ivanova N."/>
            <person name="Brettin T."/>
            <person name="Detter J.C."/>
            <person name="Han C."/>
            <person name="Larimer F."/>
            <person name="Land M."/>
            <person name="Hauser L."/>
            <person name="Markowitz V."/>
            <person name="Cheng J.-F."/>
            <person name="Hugenholtz P."/>
            <person name="Woyke T."/>
            <person name="Wu D."/>
            <person name="Spring S."/>
            <person name="Schroeder M."/>
            <person name="Brambilla E."/>
            <person name="Klenk H.-P."/>
            <person name="Eisen J.A."/>
        </authorList>
    </citation>
    <scope>NUCLEOTIDE SEQUENCE [LARGE SCALE GENOMIC DNA]</scope>
    <source>
        <strain evidence="2">ATCC 49306 / DSM 6799 / DCB-1</strain>
    </source>
</reference>
<sequence length="111" mass="12643">MGGEFKVKCTACGFPNRLKIGRVYQRLLCEQCNAEIDMDASGTLELIMDPKPVTLRRDTVVVGFRSREDEDHTKCPFCGSEADLEFEDVLGSKQRFRCKKCQKTYEANPKD</sequence>
<organism evidence="1 2">
    <name type="scientific">Desulfomonile tiedjei (strain ATCC 49306 / DSM 6799 / DCB-1)</name>
    <dbReference type="NCBI Taxonomy" id="706587"/>
    <lineage>
        <taxon>Bacteria</taxon>
        <taxon>Pseudomonadati</taxon>
        <taxon>Thermodesulfobacteriota</taxon>
        <taxon>Desulfomonilia</taxon>
        <taxon>Desulfomonilales</taxon>
        <taxon>Desulfomonilaceae</taxon>
        <taxon>Desulfomonile</taxon>
    </lineage>
</organism>